<keyword evidence="8" id="KW-0723">Serine/threonine-protein kinase</keyword>
<evidence type="ECO:0000313" key="8">
    <source>
        <dbReference type="EMBL" id="AEC00504.1"/>
    </source>
</evidence>
<dbReference type="HOGENOM" id="CLU_541652_0_0_9"/>
<dbReference type="EMBL" id="CP002637">
    <property type="protein sequence ID" value="AEC00504.1"/>
    <property type="molecule type" value="Genomic_DNA"/>
</dbReference>
<dbReference type="PANTHER" id="PTHR43289">
    <property type="entry name" value="MITOGEN-ACTIVATED PROTEIN KINASE KINASE KINASE 20-RELATED"/>
    <property type="match status" value="1"/>
</dbReference>
<dbReference type="PANTHER" id="PTHR43289:SF6">
    <property type="entry name" value="SERINE_THREONINE-PROTEIN KINASE NEKL-3"/>
    <property type="match status" value="1"/>
</dbReference>
<keyword evidence="3" id="KW-0547">Nucleotide-binding</keyword>
<dbReference type="PROSITE" id="PS50011">
    <property type="entry name" value="PROTEIN_KINASE_DOM"/>
    <property type="match status" value="1"/>
</dbReference>
<gene>
    <name evidence="8" type="ordered locus">Selsp_1547</name>
    <name evidence="9" type="ORF">SELSPUOL_00643</name>
</gene>
<feature type="domain" description="Protein kinase" evidence="7">
    <location>
        <begin position="1"/>
        <end position="292"/>
    </location>
</feature>
<evidence type="ECO:0000256" key="3">
    <source>
        <dbReference type="ARBA" id="ARBA00022741"/>
    </source>
</evidence>
<evidence type="ECO:0000313" key="11">
    <source>
        <dbReference type="Proteomes" id="UP000011124"/>
    </source>
</evidence>
<dbReference type="OrthoDB" id="9788659at2"/>
<dbReference type="SMART" id="SM00220">
    <property type="entry name" value="S_TKc"/>
    <property type="match status" value="1"/>
</dbReference>
<dbReference type="STRING" id="546271.Selsp_1547"/>
<dbReference type="CDD" id="cd14014">
    <property type="entry name" value="STKc_PknB_like"/>
    <property type="match status" value="1"/>
</dbReference>
<name>C9LT63_SELS3</name>
<dbReference type="GO" id="GO:0004674">
    <property type="term" value="F:protein serine/threonine kinase activity"/>
    <property type="evidence" value="ECO:0007669"/>
    <property type="project" value="UniProtKB-KW"/>
</dbReference>
<dbReference type="EC" id="2.7.11.1" evidence="1"/>
<evidence type="ECO:0000259" key="7">
    <source>
        <dbReference type="PROSITE" id="PS50011"/>
    </source>
</evidence>
<dbReference type="SUPFAM" id="SSF56112">
    <property type="entry name" value="Protein kinase-like (PK-like)"/>
    <property type="match status" value="1"/>
</dbReference>
<evidence type="ECO:0000256" key="1">
    <source>
        <dbReference type="ARBA" id="ARBA00012513"/>
    </source>
</evidence>
<dbReference type="KEGG" id="ssg:Selsp_1547"/>
<proteinExistence type="predicted"/>
<keyword evidence="4 9" id="KW-0418">Kinase</keyword>
<dbReference type="eggNOG" id="COG0515">
    <property type="taxonomic scope" value="Bacteria"/>
</dbReference>
<reference evidence="8 11" key="2">
    <citation type="submission" date="2011-04" db="EMBL/GenBank/DDBJ databases">
        <title>The complete genome of Selenomonas sputigena DSM 20758.</title>
        <authorList>
            <consortium name="US DOE Joint Genome Institute (JGI-PGF)"/>
            <person name="Lucas S."/>
            <person name="Copeland A."/>
            <person name="Lapidus A."/>
            <person name="Bruce D."/>
            <person name="Goodwin L."/>
            <person name="Pitluck S."/>
            <person name="Peters L."/>
            <person name="Kyrpides N."/>
            <person name="Mavromatis K."/>
            <person name="Ivanova N."/>
            <person name="Ovchinnikova G."/>
            <person name="Teshima H."/>
            <person name="Detter J.C."/>
            <person name="Tapia R."/>
            <person name="Han C."/>
            <person name="Land M."/>
            <person name="Hauser L."/>
            <person name="Markowitz V."/>
            <person name="Cheng J.-F."/>
            <person name="Hugenholtz P."/>
            <person name="Woyke T."/>
            <person name="Wu D."/>
            <person name="Gronow S."/>
            <person name="Wellnitz S."/>
            <person name="Schneider S."/>
            <person name="Klenk H.-P."/>
            <person name="Eisen J.A."/>
        </authorList>
    </citation>
    <scope>NUCLEOTIDE SEQUENCE [LARGE SCALE GENOMIC DNA]</scope>
    <source>
        <strain evidence="8">ATCC 35185</strain>
        <strain evidence="11">ATCC 35185 / DSM 20758 / VPI D19B-28</strain>
    </source>
</reference>
<dbReference type="InterPro" id="IPR000719">
    <property type="entry name" value="Prot_kinase_dom"/>
</dbReference>
<dbReference type="EMBL" id="ACKP02000012">
    <property type="protein sequence ID" value="EEX77909.1"/>
    <property type="molecule type" value="Genomic_DNA"/>
</dbReference>
<keyword evidence="5" id="KW-0067">ATP-binding</keyword>
<organism evidence="9 10">
    <name type="scientific">Selenomonas sputigena (strain ATCC 35185 / DSM 20758 / CCUG 44933 / VPI D19B-28)</name>
    <dbReference type="NCBI Taxonomy" id="546271"/>
    <lineage>
        <taxon>Bacteria</taxon>
        <taxon>Bacillati</taxon>
        <taxon>Bacillota</taxon>
        <taxon>Negativicutes</taxon>
        <taxon>Selenomonadales</taxon>
        <taxon>Selenomonadaceae</taxon>
        <taxon>Selenomonas</taxon>
    </lineage>
</organism>
<dbReference type="Proteomes" id="UP000011124">
    <property type="component" value="Chromosome"/>
</dbReference>
<dbReference type="Pfam" id="PF00069">
    <property type="entry name" value="Pkinase"/>
    <property type="match status" value="1"/>
</dbReference>
<reference evidence="9 10" key="1">
    <citation type="submission" date="2009-09" db="EMBL/GenBank/DDBJ databases">
        <authorList>
            <person name="Weinstock G."/>
            <person name="Sodergren E."/>
            <person name="Clifton S."/>
            <person name="Fulton L."/>
            <person name="Fulton B."/>
            <person name="Courtney L."/>
            <person name="Fronick C."/>
            <person name="Harrison M."/>
            <person name="Strong C."/>
            <person name="Farmer C."/>
            <person name="Delahaunty K."/>
            <person name="Markovic C."/>
            <person name="Hall O."/>
            <person name="Minx P."/>
            <person name="Tomlinson C."/>
            <person name="Mitreva M."/>
            <person name="Nelson J."/>
            <person name="Hou S."/>
            <person name="Wollam A."/>
            <person name="Pepin K.H."/>
            <person name="Johnson M."/>
            <person name="Bhonagiri V."/>
            <person name="Nash W.E."/>
            <person name="Warren W."/>
            <person name="Chinwalla A."/>
            <person name="Mardis E.R."/>
            <person name="Wilson R.K."/>
        </authorList>
    </citation>
    <scope>NUCLEOTIDE SEQUENCE [LARGE SCALE GENOMIC DNA]</scope>
    <source>
        <strain evidence="9">ATCC 35185</strain>
        <strain evidence="10">ATCC 35185 / DSM 20758 / VPI D19B-28</strain>
    </source>
</reference>
<keyword evidence="2" id="KW-0808">Transferase</keyword>
<evidence type="ECO:0000256" key="5">
    <source>
        <dbReference type="ARBA" id="ARBA00022840"/>
    </source>
</evidence>
<dbReference type="RefSeq" id="WP_006191587.1">
    <property type="nucleotide sequence ID" value="NC_015437.1"/>
</dbReference>
<accession>C9LT63</accession>
<keyword evidence="11" id="KW-1185">Reference proteome</keyword>
<keyword evidence="6" id="KW-1133">Transmembrane helix</keyword>
<dbReference type="Proteomes" id="UP000003505">
    <property type="component" value="Unassembled WGS sequence"/>
</dbReference>
<dbReference type="GO" id="GO:0005524">
    <property type="term" value="F:ATP binding"/>
    <property type="evidence" value="ECO:0007669"/>
    <property type="project" value="UniProtKB-KW"/>
</dbReference>
<sequence>MEKPVEEYIRATFSFLRVLKESERSRTMLAAKEDGKLVVVREIYATGLPYKEIKAIEHPLFAKIFLTAEEDGRTWVVEEYIDGESLQALWERGERFSAAEIKAMLREMSEGLAALHRAGIVHRDIKPAHILRQGGRLRLIDFDAARLMREDAAPDTRHLGTVGYAPPEQYGYRQTDGRSDIYALGVTFEKLLKDGEGGAVRRVLRRAQAVDPAARYASVESLMAAIHRWHCLYLLKSIGSIGIFGIFVLSPIFLYFPHEKEQSIIQEEKIPAEENQEMVDEIAEKETDIPQIIENELPLNVDSPQPAASKDVFQDGHRAKKERGLNFLSADGNLAVECLWCGESHKSSGAIMISRRALEAPVMEGKAPVPSDWSVGFRITNEGNAPLQQPRLLLRTTFAGAENLTVQGPEMILPGETADIIVPLGQYEFSFPGGSETREYIDISLFDALERDRPLAYWRHTICIAPYSPEYIYEHVYKDKHGYWKP</sequence>
<feature type="transmembrane region" description="Helical" evidence="6">
    <location>
        <begin position="233"/>
        <end position="256"/>
    </location>
</feature>
<evidence type="ECO:0000256" key="4">
    <source>
        <dbReference type="ARBA" id="ARBA00022777"/>
    </source>
</evidence>
<dbReference type="Gene3D" id="1.10.510.10">
    <property type="entry name" value="Transferase(Phosphotransferase) domain 1"/>
    <property type="match status" value="1"/>
</dbReference>
<keyword evidence="6" id="KW-0472">Membrane</keyword>
<evidence type="ECO:0000313" key="10">
    <source>
        <dbReference type="Proteomes" id="UP000003505"/>
    </source>
</evidence>
<protein>
    <recommendedName>
        <fullName evidence="1">non-specific serine/threonine protein kinase</fullName>
        <ecNumber evidence="1">2.7.11.1</ecNumber>
    </recommendedName>
</protein>
<keyword evidence="6" id="KW-0812">Transmembrane</keyword>
<evidence type="ECO:0000256" key="6">
    <source>
        <dbReference type="SAM" id="Phobius"/>
    </source>
</evidence>
<evidence type="ECO:0000313" key="9">
    <source>
        <dbReference type="EMBL" id="EEX77909.1"/>
    </source>
</evidence>
<evidence type="ECO:0000256" key="2">
    <source>
        <dbReference type="ARBA" id="ARBA00022679"/>
    </source>
</evidence>
<dbReference type="AlphaFoldDB" id="C9LT63"/>
<dbReference type="InterPro" id="IPR011009">
    <property type="entry name" value="Kinase-like_dom_sf"/>
</dbReference>